<evidence type="ECO:0000313" key="1">
    <source>
        <dbReference type="EMBL" id="MBN9413275.1"/>
    </source>
</evidence>
<dbReference type="EMBL" id="JAFKGL010000019">
    <property type="protein sequence ID" value="MBN9413275.1"/>
    <property type="molecule type" value="Genomic_DNA"/>
</dbReference>
<proteinExistence type="predicted"/>
<organism evidence="1 2">
    <name type="scientific">Candidatus Paracaedimonas acanthamoebae</name>
    <dbReference type="NCBI Taxonomy" id="244581"/>
    <lineage>
        <taxon>Bacteria</taxon>
        <taxon>Pseudomonadati</taxon>
        <taxon>Pseudomonadota</taxon>
        <taxon>Alphaproteobacteria</taxon>
        <taxon>Holosporales</taxon>
        <taxon>Caedimonadaceae</taxon>
        <taxon>Candidatus Paracaedimonas</taxon>
    </lineage>
</organism>
<dbReference type="AlphaFoldDB" id="A0A8J7TTV1"/>
<accession>A0A8J7TTV1</accession>
<protein>
    <submittedName>
        <fullName evidence="1">Uncharacterized protein</fullName>
    </submittedName>
</protein>
<comment type="caution">
    <text evidence="1">The sequence shown here is derived from an EMBL/GenBank/DDBJ whole genome shotgun (WGS) entry which is preliminary data.</text>
</comment>
<sequence>MTKIFLICLIFLTHSSSELISCPSEEETPRPLRVVLEEPKSIKSLQNIIDACLEEYPRTTILFVQVEGIVTDDPAPKSDYVMPPMPYAGLVTYTPEKLPPKARGGLQNTMVDYLKGLMNKGVPIIFMSHLLLPFQTIERLKFLGLVSQNKISQRIPLTDSVKNETYYYGVYDNFIWNALIHIFPQKLNKIKKHFYQYATFAPLLFFSADSAWEQVIIVDHTYKSPAPEEFLEGLKNAPYYNSLEEITLIEIDSFVGWLKEEE</sequence>
<evidence type="ECO:0000313" key="2">
    <source>
        <dbReference type="Proteomes" id="UP000664414"/>
    </source>
</evidence>
<gene>
    <name evidence="1" type="ORF">J0H12_05060</name>
</gene>
<dbReference type="Proteomes" id="UP000664414">
    <property type="component" value="Unassembled WGS sequence"/>
</dbReference>
<name>A0A8J7TTV1_9PROT</name>
<reference evidence="1" key="1">
    <citation type="submission" date="2021-02" db="EMBL/GenBank/DDBJ databases">
        <title>Thiocyanate and organic carbon inputs drive convergent selection for specific autotrophic Afipia and Thiobacillus strains within complex microbiomes.</title>
        <authorList>
            <person name="Huddy R.J."/>
            <person name="Sachdeva R."/>
            <person name="Kadzinga F."/>
            <person name="Kantor R.S."/>
            <person name="Harrison S.T.L."/>
            <person name="Banfield J.F."/>
        </authorList>
    </citation>
    <scope>NUCLEOTIDE SEQUENCE</scope>
    <source>
        <strain evidence="1">SCN18_10_11_15_R4_P_38_20</strain>
    </source>
</reference>